<feature type="region of interest" description="Disordered" evidence="3">
    <location>
        <begin position="1"/>
        <end position="38"/>
    </location>
</feature>
<accession>A0A3N0GGD4</accession>
<organism evidence="4 5">
    <name type="scientific">Nocardioides pocheonensis</name>
    <dbReference type="NCBI Taxonomy" id="661485"/>
    <lineage>
        <taxon>Bacteria</taxon>
        <taxon>Bacillati</taxon>
        <taxon>Actinomycetota</taxon>
        <taxon>Actinomycetes</taxon>
        <taxon>Propionibacteriales</taxon>
        <taxon>Nocardioidaceae</taxon>
        <taxon>Nocardioides</taxon>
    </lineage>
</organism>
<reference evidence="4 5" key="1">
    <citation type="submission" date="2018-11" db="EMBL/GenBank/DDBJ databases">
        <authorList>
            <person name="Li F."/>
        </authorList>
    </citation>
    <scope>NUCLEOTIDE SEQUENCE [LARGE SCALE GENOMIC DNA]</scope>
    <source>
        <strain evidence="4 5">Gsoil 818</strain>
    </source>
</reference>
<evidence type="ECO:0000313" key="5">
    <source>
        <dbReference type="Proteomes" id="UP000279994"/>
    </source>
</evidence>
<dbReference type="InterPro" id="IPR002347">
    <property type="entry name" value="SDR_fam"/>
</dbReference>
<dbReference type="AlphaFoldDB" id="A0A3N0GGD4"/>
<gene>
    <name evidence="4" type="ORF">EFL26_22715</name>
</gene>
<comment type="caution">
    <text evidence="4">The sequence shown here is derived from an EMBL/GenBank/DDBJ whole genome shotgun (WGS) entry which is preliminary data.</text>
</comment>
<dbReference type="Gene3D" id="3.40.50.720">
    <property type="entry name" value="NAD(P)-binding Rossmann-like Domain"/>
    <property type="match status" value="1"/>
</dbReference>
<dbReference type="PRINTS" id="PR00081">
    <property type="entry name" value="GDHRDH"/>
</dbReference>
<comment type="similarity">
    <text evidence="1">Belongs to the short-chain dehydrogenases/reductases (SDR) family.</text>
</comment>
<proteinExistence type="inferred from homology"/>
<keyword evidence="5" id="KW-1185">Reference proteome</keyword>
<dbReference type="PANTHER" id="PTHR24320">
    <property type="entry name" value="RETINOL DEHYDROGENASE"/>
    <property type="match status" value="1"/>
</dbReference>
<dbReference type="SUPFAM" id="SSF51735">
    <property type="entry name" value="NAD(P)-binding Rossmann-fold domains"/>
    <property type="match status" value="1"/>
</dbReference>
<keyword evidence="2" id="KW-0560">Oxidoreductase</keyword>
<dbReference type="Proteomes" id="UP000279994">
    <property type="component" value="Unassembled WGS sequence"/>
</dbReference>
<dbReference type="PANTHER" id="PTHR24320:SF148">
    <property type="entry name" value="NAD(P)-BINDING ROSSMANN-FOLD SUPERFAMILY PROTEIN"/>
    <property type="match status" value="1"/>
</dbReference>
<protein>
    <submittedName>
        <fullName evidence="4">SDR family NAD(P)-dependent oxidoreductase</fullName>
    </submittedName>
</protein>
<dbReference type="GO" id="GO:0016491">
    <property type="term" value="F:oxidoreductase activity"/>
    <property type="evidence" value="ECO:0007669"/>
    <property type="project" value="UniProtKB-KW"/>
</dbReference>
<dbReference type="InterPro" id="IPR036291">
    <property type="entry name" value="NAD(P)-bd_dom_sf"/>
</dbReference>
<dbReference type="Pfam" id="PF00106">
    <property type="entry name" value="adh_short"/>
    <property type="match status" value="1"/>
</dbReference>
<dbReference type="OrthoDB" id="9775296at2"/>
<evidence type="ECO:0000256" key="3">
    <source>
        <dbReference type="SAM" id="MobiDB-lite"/>
    </source>
</evidence>
<name>A0A3N0GGD4_9ACTN</name>
<evidence type="ECO:0000256" key="2">
    <source>
        <dbReference type="ARBA" id="ARBA00023002"/>
    </source>
</evidence>
<evidence type="ECO:0000313" key="4">
    <source>
        <dbReference type="EMBL" id="RNM11523.1"/>
    </source>
</evidence>
<feature type="compositionally biased region" description="Basic residues" evidence="3">
    <location>
        <begin position="25"/>
        <end position="36"/>
    </location>
</feature>
<evidence type="ECO:0000256" key="1">
    <source>
        <dbReference type="ARBA" id="ARBA00006484"/>
    </source>
</evidence>
<dbReference type="EMBL" id="RJSF01000048">
    <property type="protein sequence ID" value="RNM11523.1"/>
    <property type="molecule type" value="Genomic_DNA"/>
</dbReference>
<feature type="compositionally biased region" description="Basic residues" evidence="3">
    <location>
        <begin position="1"/>
        <end position="12"/>
    </location>
</feature>
<sequence>MGRRARPHRAGRPGRAGGRRPDRPVRRRRRAARGHRGLTVPRAAVATPRDLTGRTVVVTGAGRGSIGLATARILADWGAEVVVTTRSAPVPAPLGDAVAWHPLDLADRDSVDAFAAWLLDRYDGRLDTLVNNAGIHLDLRSTWTEPPLVDGHEIHWRTNYLGTVQLTRLLLPALLARADDGGEARVVHVVSKLHRRGSNVALHDGVEPYDSWAAYGTSKLALVHDAAELYRRHGDRGLRACSVHPGSVFTHIADHGLETSPVLGRLRALAAPLERRILLTPEQGAQTTLHCVADPDVRHGYFRDCAPAEPSVDALDVVAAQQLWERTDAWLTETR</sequence>